<dbReference type="Proteomes" id="UP000281391">
    <property type="component" value="Chromosome"/>
</dbReference>
<dbReference type="RefSeq" id="WP_004957797.1">
    <property type="nucleotide sequence ID" value="NZ_JAEKCK010000012.1"/>
</dbReference>
<evidence type="ECO:0000313" key="2">
    <source>
        <dbReference type="EMBL" id="VDZ56453.1"/>
    </source>
</evidence>
<dbReference type="AlphaFoldDB" id="A0A447KQA9"/>
<accession>A0A447KQA9</accession>
<feature type="chain" id="PRO_5041088714" evidence="1">
    <location>
        <begin position="25"/>
        <end position="222"/>
    </location>
</feature>
<keyword evidence="1" id="KW-0732">Signal</keyword>
<proteinExistence type="predicted"/>
<name>A0A447KQA9_SEROD</name>
<gene>
    <name evidence="2" type="ORF">NCTC11214_02110</name>
</gene>
<evidence type="ECO:0000313" key="3">
    <source>
        <dbReference type="Proteomes" id="UP000281391"/>
    </source>
</evidence>
<protein>
    <submittedName>
        <fullName evidence="2">Uncharacterized protein</fullName>
    </submittedName>
</protein>
<dbReference type="EMBL" id="LR134117">
    <property type="protein sequence ID" value="VDZ56453.1"/>
    <property type="molecule type" value="Genomic_DNA"/>
</dbReference>
<feature type="signal peptide" evidence="1">
    <location>
        <begin position="1"/>
        <end position="24"/>
    </location>
</feature>
<evidence type="ECO:0000256" key="1">
    <source>
        <dbReference type="SAM" id="SignalP"/>
    </source>
</evidence>
<sequence length="222" mass="24726">MKLGNIFTGCATVLALTCSVPAVADSGLFCYGAQDEQPQDTAQLAETIVKSVFYEYRYPSDWNDNPNLENGHFQQGRNYLVPGDRLVVGPEQRGYRCGYYISAKGIQTANWIKADSVRLLDNVAPTGWQGSWSSNDSRRRLIVTKTRAEYQFVGGGQDPNRISFTFPFTEPAMNQDARLVAQQPTDTPCELKLHRLGEYMIITNGESCGMVNANPDGVLRKR</sequence>
<reference evidence="2 3" key="1">
    <citation type="submission" date="2018-12" db="EMBL/GenBank/DDBJ databases">
        <authorList>
            <consortium name="Pathogen Informatics"/>
        </authorList>
    </citation>
    <scope>NUCLEOTIDE SEQUENCE [LARGE SCALE GENOMIC DNA]</scope>
    <source>
        <strain evidence="2 3">NCTC11214</strain>
    </source>
</reference>
<dbReference type="KEGG" id="sof:NCTC11214_02110"/>
<organism evidence="2 3">
    <name type="scientific">Serratia odorifera</name>
    <dbReference type="NCBI Taxonomy" id="618"/>
    <lineage>
        <taxon>Bacteria</taxon>
        <taxon>Pseudomonadati</taxon>
        <taxon>Pseudomonadota</taxon>
        <taxon>Gammaproteobacteria</taxon>
        <taxon>Enterobacterales</taxon>
        <taxon>Yersiniaceae</taxon>
        <taxon>Serratia</taxon>
    </lineage>
</organism>